<dbReference type="AlphaFoldDB" id="A0A919MFW9"/>
<dbReference type="Proteomes" id="UP000598174">
    <property type="component" value="Unassembled WGS sequence"/>
</dbReference>
<reference evidence="1" key="1">
    <citation type="submission" date="2021-01" db="EMBL/GenBank/DDBJ databases">
        <title>Whole genome shotgun sequence of Actinoplanes ferrugineus NBRC 15555.</title>
        <authorList>
            <person name="Komaki H."/>
            <person name="Tamura T."/>
        </authorList>
    </citation>
    <scope>NUCLEOTIDE SEQUENCE</scope>
    <source>
        <strain evidence="1">NBRC 15555</strain>
    </source>
</reference>
<sequence length="450" mass="49372">MANPRLTPNKLFKDARVRLFGSREALADAANAHLGAAFILNANDIGKIERGVVTCPRPPRRAALRLVLHANSDAELGFSGKQSPTLPADENVPLEDSAAATASAGRLPVMRRNAISAARDADERIEARTSLESALDPLERLAELTDSTVTDQRLENVDRMLRGFIEEYETAGPHDVIPRVRRQLSWTNAALSGYERPRHIESLYRQSARLTGMLAYMAVNLRRFALARAYCVESFGLAEFIGDMDLQAWVRGTESFCAYYEGDFKRAYELAVDGEKYARQGPQSIRLIINGKARALAKLGDTHETRRAIDKAFAIATSHGIKRGMSPCLSFDAYSDARTMANAVTAYSSLGLPVEVNELLVELAPTVDASDSVWSRSLVRLDRAKVLLAAAAPEPEEATILAAQALDISAERPIASVLIRAREILAGAEPWRDLDTVRQLGETLKECEAR</sequence>
<evidence type="ECO:0000313" key="1">
    <source>
        <dbReference type="EMBL" id="GIE14223.1"/>
    </source>
</evidence>
<proteinExistence type="predicted"/>
<evidence type="ECO:0000313" key="2">
    <source>
        <dbReference type="Proteomes" id="UP000598174"/>
    </source>
</evidence>
<comment type="caution">
    <text evidence="1">The sequence shown here is derived from an EMBL/GenBank/DDBJ whole genome shotgun (WGS) entry which is preliminary data.</text>
</comment>
<organism evidence="1 2">
    <name type="scientific">Paractinoplanes ferrugineus</name>
    <dbReference type="NCBI Taxonomy" id="113564"/>
    <lineage>
        <taxon>Bacteria</taxon>
        <taxon>Bacillati</taxon>
        <taxon>Actinomycetota</taxon>
        <taxon>Actinomycetes</taxon>
        <taxon>Micromonosporales</taxon>
        <taxon>Micromonosporaceae</taxon>
        <taxon>Paractinoplanes</taxon>
    </lineage>
</organism>
<accession>A0A919MFW9</accession>
<dbReference type="EMBL" id="BOMM01000052">
    <property type="protein sequence ID" value="GIE14223.1"/>
    <property type="molecule type" value="Genomic_DNA"/>
</dbReference>
<gene>
    <name evidence="1" type="ORF">Afe05nite_60630</name>
</gene>
<name>A0A919MFW9_9ACTN</name>
<keyword evidence="2" id="KW-1185">Reference proteome</keyword>
<protein>
    <submittedName>
        <fullName evidence="1">Uncharacterized protein</fullName>
    </submittedName>
</protein>